<dbReference type="CDD" id="cd18789">
    <property type="entry name" value="SF2_C_XPB"/>
    <property type="match status" value="1"/>
</dbReference>
<dbReference type="PROSITE" id="PS51194">
    <property type="entry name" value="HELICASE_CTER"/>
    <property type="match status" value="1"/>
</dbReference>
<dbReference type="InterPro" id="IPR032830">
    <property type="entry name" value="XPB/Ssl2_N"/>
</dbReference>
<evidence type="ECO:0000259" key="11">
    <source>
        <dbReference type="PROSITE" id="PS51194"/>
    </source>
</evidence>
<comment type="catalytic activity">
    <reaction evidence="9">
        <text>ATP + H2O = ADP + phosphate + H(+)</text>
        <dbReference type="Rhea" id="RHEA:13065"/>
        <dbReference type="ChEBI" id="CHEBI:15377"/>
        <dbReference type="ChEBI" id="CHEBI:15378"/>
        <dbReference type="ChEBI" id="CHEBI:30616"/>
        <dbReference type="ChEBI" id="CHEBI:43474"/>
        <dbReference type="ChEBI" id="CHEBI:456216"/>
        <dbReference type="EC" id="5.6.2.4"/>
    </reaction>
</comment>
<evidence type="ECO:0000256" key="6">
    <source>
        <dbReference type="ARBA" id="ARBA00023235"/>
    </source>
</evidence>
<dbReference type="Pfam" id="PF16203">
    <property type="entry name" value="ERCC3_RAD25_C"/>
    <property type="match status" value="1"/>
</dbReference>
<keyword evidence="5" id="KW-0067">ATP-binding</keyword>
<keyword evidence="4 12" id="KW-0347">Helicase</keyword>
<dbReference type="EMBL" id="CP141615">
    <property type="protein sequence ID" value="WRP16499.1"/>
    <property type="molecule type" value="Genomic_DNA"/>
</dbReference>
<dbReference type="Gene3D" id="3.40.50.300">
    <property type="entry name" value="P-loop containing nucleotide triphosphate hydrolases"/>
    <property type="match status" value="2"/>
</dbReference>
<evidence type="ECO:0000313" key="13">
    <source>
        <dbReference type="Proteomes" id="UP001332192"/>
    </source>
</evidence>
<dbReference type="InterPro" id="IPR032438">
    <property type="entry name" value="ERCC3_RAD25_C"/>
</dbReference>
<dbReference type="RefSeq" id="WP_324715772.1">
    <property type="nucleotide sequence ID" value="NZ_CP141615.1"/>
</dbReference>
<dbReference type="SUPFAM" id="SSF52540">
    <property type="entry name" value="P-loop containing nucleoside triphosphate hydrolases"/>
    <property type="match status" value="2"/>
</dbReference>
<dbReference type="InterPro" id="IPR014001">
    <property type="entry name" value="Helicase_ATP-bd"/>
</dbReference>
<dbReference type="InterPro" id="IPR050615">
    <property type="entry name" value="ATP-dep_DNA_Helicase"/>
</dbReference>
<evidence type="ECO:0000256" key="3">
    <source>
        <dbReference type="ARBA" id="ARBA00022801"/>
    </source>
</evidence>
<dbReference type="GO" id="GO:0004386">
    <property type="term" value="F:helicase activity"/>
    <property type="evidence" value="ECO:0007669"/>
    <property type="project" value="UniProtKB-KW"/>
</dbReference>
<dbReference type="SMART" id="SM00487">
    <property type="entry name" value="DEXDc"/>
    <property type="match status" value="1"/>
</dbReference>
<feature type="domain" description="Helicase C-terminal" evidence="11">
    <location>
        <begin position="435"/>
        <end position="583"/>
    </location>
</feature>
<dbReference type="EC" id="5.6.2.4" evidence="8"/>
<dbReference type="InterPro" id="IPR001650">
    <property type="entry name" value="Helicase_C-like"/>
</dbReference>
<dbReference type="PRINTS" id="PR00851">
    <property type="entry name" value="XRODRMPGMNTB"/>
</dbReference>
<dbReference type="Pfam" id="PF13625">
    <property type="entry name" value="Helicase_C_3"/>
    <property type="match status" value="1"/>
</dbReference>
<evidence type="ECO:0000256" key="7">
    <source>
        <dbReference type="ARBA" id="ARBA00034617"/>
    </source>
</evidence>
<sequence>MAYRPENPLIVQSNHELLLEVDNPRYEAARNELARFAELVKSPEHVHTYRITPLSLWNGASAGLTAQDVLETLEEFSKFDVPFGVQQSIQDTMRRYGLVKLVAPSGVRAGRAGVRGRRGAGRGSGREVDYLILESADRSILEEIAHHPRLRPYLVERLDATRLAVDARWRGHVKQVLVHIGYPVEDLAGYVEGAPLPIRLRATTRAGRPFGLRDYQQEAVRAFWMEGSERGGNGVIVLPCGAGKTIVGLGVMEKASTQTLILSTNVTAVRQWKAELLDKTTLEEDQIGEYTGEAKEIRPVTIATYQILTHRGPEDTDYPHFALFNSRDWGLVIYDEVHLLPADVFRITSEIQARRRLGLTATLVREDGREADVFSLIGPKRYDVPWRDLEKSQWIATAECFEIRVPLDESLRLSYAVAEDREKFRIASENPAKLPLVKALVEHHRDQQVLVIGQYLSQLEEVARLLEAPIITGRTPNAERESLYGDFKAGRLKTLVVSKVANFAVDLPDASVAIQISGTFGSRQEEAQRLGRILRPKAGDNVARFYSVITQDTSEQRFAAKRQLFLTEQGYRYAIYTGDRAMSLLAAGQELSADGEAVSLSFSAAGSRSGRGRARA</sequence>
<dbReference type="NCBIfam" id="NF045503">
    <property type="entry name" value="repair_heli_XPB"/>
    <property type="match status" value="1"/>
</dbReference>
<evidence type="ECO:0000256" key="9">
    <source>
        <dbReference type="ARBA" id="ARBA00048988"/>
    </source>
</evidence>
<reference evidence="12 13" key="1">
    <citation type="journal article" date="2024" name="Front. Microbiol.">
        <title>Novel thermophilic genera Geochorda gen. nov. and Carboxydochorda gen. nov. from the deep terrestrial subsurface reveal the ecophysiological diversity in the class Limnochordia.</title>
        <authorList>
            <person name="Karnachuk O.V."/>
            <person name="Lukina A.P."/>
            <person name="Avakyan M.R."/>
            <person name="Kadnikov V.V."/>
            <person name="Begmatov S."/>
            <person name="Beletsky A.V."/>
            <person name="Vlasova K.G."/>
            <person name="Novikov A.A."/>
            <person name="Shcherbakova V.A."/>
            <person name="Mardanov A.V."/>
            <person name="Ravin N.V."/>
        </authorList>
    </citation>
    <scope>NUCLEOTIDE SEQUENCE [LARGE SCALE GENOMIC DNA]</scope>
    <source>
        <strain evidence="12 13">L945</strain>
    </source>
</reference>
<dbReference type="Proteomes" id="UP001332192">
    <property type="component" value="Chromosome"/>
</dbReference>
<keyword evidence="6" id="KW-0413">Isomerase</keyword>
<gene>
    <name evidence="12" type="ORF">U7230_10375</name>
</gene>
<feature type="domain" description="Helicase ATP-binding" evidence="10">
    <location>
        <begin position="225"/>
        <end position="381"/>
    </location>
</feature>
<dbReference type="InterPro" id="IPR006935">
    <property type="entry name" value="Helicase/UvrB_N"/>
</dbReference>
<proteinExistence type="inferred from homology"/>
<evidence type="ECO:0000256" key="2">
    <source>
        <dbReference type="ARBA" id="ARBA00022741"/>
    </source>
</evidence>
<evidence type="ECO:0000256" key="4">
    <source>
        <dbReference type="ARBA" id="ARBA00022806"/>
    </source>
</evidence>
<accession>A0ABZ1BUY1</accession>
<evidence type="ECO:0000256" key="8">
    <source>
        <dbReference type="ARBA" id="ARBA00034808"/>
    </source>
</evidence>
<dbReference type="InterPro" id="IPR027417">
    <property type="entry name" value="P-loop_NTPase"/>
</dbReference>
<protein>
    <recommendedName>
        <fullName evidence="8">DNA 3'-5' helicase</fullName>
        <ecNumber evidence="8">5.6.2.4</ecNumber>
    </recommendedName>
</protein>
<organism evidence="12 13">
    <name type="scientific">Carboxydichorda subterranea</name>
    <dbReference type="NCBI Taxonomy" id="3109565"/>
    <lineage>
        <taxon>Bacteria</taxon>
        <taxon>Bacillati</taxon>
        <taxon>Bacillota</taxon>
        <taxon>Limnochordia</taxon>
        <taxon>Limnochordales</taxon>
        <taxon>Geochordaceae</taxon>
        <taxon>Carboxydichorda</taxon>
    </lineage>
</organism>
<keyword evidence="3" id="KW-0378">Hydrolase</keyword>
<evidence type="ECO:0000256" key="5">
    <source>
        <dbReference type="ARBA" id="ARBA00022840"/>
    </source>
</evidence>
<dbReference type="PANTHER" id="PTHR11274:SF0">
    <property type="entry name" value="GENERAL TRANSCRIPTION AND DNA REPAIR FACTOR IIH HELICASE SUBUNIT XPB"/>
    <property type="match status" value="1"/>
</dbReference>
<dbReference type="Pfam" id="PF04851">
    <property type="entry name" value="ResIII"/>
    <property type="match status" value="1"/>
</dbReference>
<dbReference type="PANTHER" id="PTHR11274">
    <property type="entry name" value="RAD25/XP-B DNA REPAIR HELICASE"/>
    <property type="match status" value="1"/>
</dbReference>
<keyword evidence="2" id="KW-0547">Nucleotide-binding</keyword>
<evidence type="ECO:0000259" key="10">
    <source>
        <dbReference type="PROSITE" id="PS51192"/>
    </source>
</evidence>
<dbReference type="SMART" id="SM00490">
    <property type="entry name" value="HELICc"/>
    <property type="match status" value="1"/>
</dbReference>
<evidence type="ECO:0000256" key="1">
    <source>
        <dbReference type="ARBA" id="ARBA00006637"/>
    </source>
</evidence>
<name>A0ABZ1BUY1_9FIRM</name>
<evidence type="ECO:0000313" key="12">
    <source>
        <dbReference type="EMBL" id="WRP16499.1"/>
    </source>
</evidence>
<dbReference type="PROSITE" id="PS51192">
    <property type="entry name" value="HELICASE_ATP_BIND_1"/>
    <property type="match status" value="1"/>
</dbReference>
<keyword evidence="13" id="KW-1185">Reference proteome</keyword>
<dbReference type="CDD" id="cd18029">
    <property type="entry name" value="DEXHc_XPB"/>
    <property type="match status" value="1"/>
</dbReference>
<comment type="similarity">
    <text evidence="1">Belongs to the helicase family. RAD25/XPB subfamily.</text>
</comment>
<comment type="catalytic activity">
    <reaction evidence="7">
        <text>Couples ATP hydrolysis with the unwinding of duplex DNA by translocating in the 3'-5' direction.</text>
        <dbReference type="EC" id="5.6.2.4"/>
    </reaction>
</comment>